<feature type="signal peptide" evidence="14">
    <location>
        <begin position="1"/>
        <end position="23"/>
    </location>
</feature>
<dbReference type="InterPro" id="IPR001611">
    <property type="entry name" value="Leu-rich_rpt"/>
</dbReference>
<dbReference type="FunFam" id="3.80.10.10:FF:000095">
    <property type="entry name" value="LRR receptor-like serine/threonine-protein kinase GSO1"/>
    <property type="match status" value="1"/>
</dbReference>
<keyword evidence="7 14" id="KW-0732">Signal</keyword>
<evidence type="ECO:0000256" key="5">
    <source>
        <dbReference type="ARBA" id="ARBA00022626"/>
    </source>
</evidence>
<gene>
    <name evidence="16" type="ORF">URODEC1_LOCUS70304</name>
</gene>
<evidence type="ECO:0000256" key="10">
    <source>
        <dbReference type="ARBA" id="ARBA00023136"/>
    </source>
</evidence>
<evidence type="ECO:0000259" key="15">
    <source>
        <dbReference type="Pfam" id="PF08263"/>
    </source>
</evidence>
<evidence type="ECO:0000256" key="11">
    <source>
        <dbReference type="ARBA" id="ARBA00023170"/>
    </source>
</evidence>
<dbReference type="Proteomes" id="UP001497457">
    <property type="component" value="Chromosome 28b"/>
</dbReference>
<dbReference type="FunFam" id="3.80.10.10:FF:000299">
    <property type="entry name" value="Piriformospora indica-insensitive protein 2"/>
    <property type="match status" value="1"/>
</dbReference>
<protein>
    <recommendedName>
        <fullName evidence="15">Leucine-rich repeat-containing N-terminal plant-type domain-containing protein</fullName>
    </recommendedName>
</protein>
<evidence type="ECO:0000256" key="3">
    <source>
        <dbReference type="ARBA" id="ARBA00022475"/>
    </source>
</evidence>
<dbReference type="Gene3D" id="3.30.1490.310">
    <property type="match status" value="1"/>
</dbReference>
<dbReference type="SUPFAM" id="SSF52058">
    <property type="entry name" value="L domain-like"/>
    <property type="match status" value="2"/>
</dbReference>
<keyword evidence="17" id="KW-1185">Reference proteome</keyword>
<evidence type="ECO:0000256" key="14">
    <source>
        <dbReference type="SAM" id="SignalP"/>
    </source>
</evidence>
<reference evidence="16" key="1">
    <citation type="submission" date="2024-10" db="EMBL/GenBank/DDBJ databases">
        <authorList>
            <person name="Ryan C."/>
        </authorList>
    </citation>
    <scope>NUCLEOTIDE SEQUENCE [LARGE SCALE GENOMIC DNA]</scope>
</reference>
<dbReference type="AlphaFoldDB" id="A0ABC9C1Q7"/>
<dbReference type="PANTHER" id="PTHR48063">
    <property type="entry name" value="LRR RECEPTOR-LIKE KINASE"/>
    <property type="match status" value="1"/>
</dbReference>
<sequence>MHSRDNPLLLFLTIVSTTYLLLAGDALQHQLSHGSGCIPAERSALLSFRKGITSDPVDHLASWKGQDCCRWRGVKCSNKTAHVTKLHLCNQNPAIDPYNLDTCEDINALSGEISPSLISLKHLNHIDLSMNCLIRPSSRAPLFFASIKNLRYLNLSGIPFTGRVPPQFGNLPKLKYLDLGFNEMYSTDITWLTNLSLLQYVSMKFVDLSMVANWPHVLNTVPSLRVIDLSFCNLDSANQSLLYINLTKLEKLDLSGNKFDHMIASSWFWHLSSLKVLTVGYNGFFGQFYDALENMTSLQVLDLSFNEGTLVMAGNSKKLCSLVVLDLTGSNTNGDIAVLMKWLQQCAGDTLQGLHLSYNNFTGTLPDSVGLFTSLRMLDLKTNNLSGWVPPALGNCTFLNTLRLSNNHLNGSIPTSIGALTNLSSLDLSNNVLSGVIIEEHFNGLGSLKNLDLSSNNLTIVVNANWLPPFRLEFAGFGSCKMGPAFPTWLQQQLEITKLDISGADVKDNIPDWFWTTFSEVTYLDISNNEVSGRLPADMSKMAFIQLNLSSNHLSGPLPPLPINITMLDISNNLLSGTLPANLAASQLHALILYSNQIVGSIPKSICRLPSLYDLDLSNNLLEGEIPQCFDICLLQFLLLSNNSLSGEFPAFLQKCINLQFLDLAWNDFSGPLPAFVGMLTRLQFLRLGHNTFSGNIPVEIVNLTYLQYLDLSGNNLSGIIPWHISNLTAMTMKASQPTYGLIGQKPNRMSGDVIYISGQFGEIVSVITKGQQLRYGSTLAYFISIDLSDNSLTGEVPSDITVLDALMNLNLSSNHLTGQIPKKIGAMHSLESLDLSKNMLFGEIPSGISNLASLSFLNLSYNNLSGRIPSGRQLDTLNADNPSLMYIGNIGLCGPPVQKNCSGNDTFIRGNHRSSMQKHDPLSLYLGLILGFLVGLWTVFCALLFMKSWRTIYFLLFDKLYGTLYVFVVVWLASLA</sequence>
<dbReference type="PANTHER" id="PTHR48063:SF9">
    <property type="entry name" value="LRR PROTEIN WM1.10"/>
    <property type="match status" value="1"/>
</dbReference>
<evidence type="ECO:0000256" key="8">
    <source>
        <dbReference type="ARBA" id="ARBA00022737"/>
    </source>
</evidence>
<dbReference type="FunFam" id="3.80.10.10:FF:000111">
    <property type="entry name" value="LRR receptor-like serine/threonine-protein kinase ERECTA"/>
    <property type="match status" value="1"/>
</dbReference>
<dbReference type="SUPFAM" id="SSF52047">
    <property type="entry name" value="RNI-like"/>
    <property type="match status" value="1"/>
</dbReference>
<keyword evidence="8" id="KW-0677">Repeat</keyword>
<dbReference type="PROSITE" id="PS51450">
    <property type="entry name" value="LRR"/>
    <property type="match status" value="1"/>
</dbReference>
<evidence type="ECO:0000256" key="13">
    <source>
        <dbReference type="SAM" id="Phobius"/>
    </source>
</evidence>
<feature type="transmembrane region" description="Helical" evidence="13">
    <location>
        <begin position="953"/>
        <end position="974"/>
    </location>
</feature>
<evidence type="ECO:0000256" key="2">
    <source>
        <dbReference type="ARBA" id="ARBA00009592"/>
    </source>
</evidence>
<dbReference type="InterPro" id="IPR032675">
    <property type="entry name" value="LRR_dom_sf"/>
</dbReference>
<evidence type="ECO:0000256" key="1">
    <source>
        <dbReference type="ARBA" id="ARBA00004251"/>
    </source>
</evidence>
<evidence type="ECO:0000256" key="7">
    <source>
        <dbReference type="ARBA" id="ARBA00022729"/>
    </source>
</evidence>
<dbReference type="InterPro" id="IPR046956">
    <property type="entry name" value="RLP23-like"/>
</dbReference>
<dbReference type="InterPro" id="IPR013210">
    <property type="entry name" value="LRR_N_plant-typ"/>
</dbReference>
<evidence type="ECO:0000256" key="12">
    <source>
        <dbReference type="ARBA" id="ARBA00023180"/>
    </source>
</evidence>
<dbReference type="Gene3D" id="3.80.10.10">
    <property type="entry name" value="Ribonuclease Inhibitor"/>
    <property type="match status" value="6"/>
</dbReference>
<comment type="subcellular location">
    <subcellularLocation>
        <location evidence="1">Cell membrane</location>
        <topology evidence="1">Single-pass type I membrane protein</topology>
    </subcellularLocation>
</comment>
<proteinExistence type="inferred from homology"/>
<keyword evidence="5" id="KW-1070">Brassinosteroid signaling pathway</keyword>
<keyword evidence="9 13" id="KW-1133">Transmembrane helix</keyword>
<organism evidence="16 17">
    <name type="scientific">Urochloa decumbens</name>
    <dbReference type="NCBI Taxonomy" id="240449"/>
    <lineage>
        <taxon>Eukaryota</taxon>
        <taxon>Viridiplantae</taxon>
        <taxon>Streptophyta</taxon>
        <taxon>Embryophyta</taxon>
        <taxon>Tracheophyta</taxon>
        <taxon>Spermatophyta</taxon>
        <taxon>Magnoliopsida</taxon>
        <taxon>Liliopsida</taxon>
        <taxon>Poales</taxon>
        <taxon>Poaceae</taxon>
        <taxon>PACMAD clade</taxon>
        <taxon>Panicoideae</taxon>
        <taxon>Panicodae</taxon>
        <taxon>Paniceae</taxon>
        <taxon>Melinidinae</taxon>
        <taxon>Urochloa</taxon>
    </lineage>
</organism>
<accession>A0ABC9C1Q7</accession>
<dbReference type="FunFam" id="3.80.10.10:FF:001347">
    <property type="entry name" value="LRR receptor-like serine/threonine-protein kinase GSO2"/>
    <property type="match status" value="1"/>
</dbReference>
<keyword evidence="6 13" id="KW-0812">Transmembrane</keyword>
<keyword evidence="11" id="KW-0675">Receptor</keyword>
<dbReference type="SMART" id="SM00365">
    <property type="entry name" value="LRR_SD22"/>
    <property type="match status" value="6"/>
</dbReference>
<evidence type="ECO:0000256" key="6">
    <source>
        <dbReference type="ARBA" id="ARBA00022692"/>
    </source>
</evidence>
<evidence type="ECO:0000313" key="16">
    <source>
        <dbReference type="EMBL" id="CAL5011112.1"/>
    </source>
</evidence>
<feature type="domain" description="Leucine-rich repeat-containing N-terminal plant-type" evidence="15">
    <location>
        <begin position="40"/>
        <end position="77"/>
    </location>
</feature>
<keyword evidence="3" id="KW-1003">Cell membrane</keyword>
<comment type="similarity">
    <text evidence="2">Belongs to the RLP family.</text>
</comment>
<dbReference type="FunFam" id="3.80.10.10:FF:000649">
    <property type="entry name" value="Leucine Rich Repeat family protein"/>
    <property type="match status" value="1"/>
</dbReference>
<evidence type="ECO:0000256" key="9">
    <source>
        <dbReference type="ARBA" id="ARBA00022989"/>
    </source>
</evidence>
<dbReference type="Pfam" id="PF08263">
    <property type="entry name" value="LRRNT_2"/>
    <property type="match status" value="1"/>
</dbReference>
<evidence type="ECO:0000313" key="17">
    <source>
        <dbReference type="Proteomes" id="UP001497457"/>
    </source>
</evidence>
<dbReference type="PRINTS" id="PR00019">
    <property type="entry name" value="LEURICHRPT"/>
</dbReference>
<dbReference type="InterPro" id="IPR003591">
    <property type="entry name" value="Leu-rich_rpt_typical-subtyp"/>
</dbReference>
<evidence type="ECO:0000256" key="4">
    <source>
        <dbReference type="ARBA" id="ARBA00022614"/>
    </source>
</evidence>
<dbReference type="Pfam" id="PF00560">
    <property type="entry name" value="LRR_1"/>
    <property type="match status" value="7"/>
</dbReference>
<keyword evidence="10 13" id="KW-0472">Membrane</keyword>
<keyword evidence="12" id="KW-0325">Glycoprotein</keyword>
<keyword evidence="4" id="KW-0433">Leucine-rich repeat</keyword>
<name>A0ABC9C1Q7_9POAL</name>
<dbReference type="GO" id="GO:0005886">
    <property type="term" value="C:plasma membrane"/>
    <property type="evidence" value="ECO:0007669"/>
    <property type="project" value="UniProtKB-SubCell"/>
</dbReference>
<feature type="chain" id="PRO_5044762784" description="Leucine-rich repeat-containing N-terminal plant-type domain-containing protein" evidence="14">
    <location>
        <begin position="24"/>
        <end position="977"/>
    </location>
</feature>
<dbReference type="SMART" id="SM00369">
    <property type="entry name" value="LRR_TYP"/>
    <property type="match status" value="8"/>
</dbReference>
<dbReference type="Pfam" id="PF13855">
    <property type="entry name" value="LRR_8"/>
    <property type="match status" value="3"/>
</dbReference>
<dbReference type="GO" id="GO:0009742">
    <property type="term" value="P:brassinosteroid mediated signaling pathway"/>
    <property type="evidence" value="ECO:0007669"/>
    <property type="project" value="UniProtKB-KW"/>
</dbReference>
<feature type="transmembrane region" description="Helical" evidence="13">
    <location>
        <begin position="923"/>
        <end position="946"/>
    </location>
</feature>
<dbReference type="EMBL" id="OZ075138">
    <property type="protein sequence ID" value="CAL5011112.1"/>
    <property type="molecule type" value="Genomic_DNA"/>
</dbReference>